<dbReference type="EC" id="2.3.-.-" evidence="3"/>
<name>A0ABT9BCM9_9BACT</name>
<reference evidence="3" key="1">
    <citation type="submission" date="2023-07" db="EMBL/GenBank/DDBJ databases">
        <authorList>
            <person name="Kim M.K."/>
        </authorList>
    </citation>
    <scope>NUCLEOTIDE SEQUENCE</scope>
    <source>
        <strain evidence="3">ASUV-10-1</strain>
    </source>
</reference>
<feature type="transmembrane region" description="Helical" evidence="1">
    <location>
        <begin position="81"/>
        <end position="104"/>
    </location>
</feature>
<dbReference type="Pfam" id="PF01757">
    <property type="entry name" value="Acyl_transf_3"/>
    <property type="match status" value="1"/>
</dbReference>
<feature type="transmembrane region" description="Helical" evidence="1">
    <location>
        <begin position="41"/>
        <end position="60"/>
    </location>
</feature>
<dbReference type="PANTHER" id="PTHR23028">
    <property type="entry name" value="ACETYLTRANSFERASE"/>
    <property type="match status" value="1"/>
</dbReference>
<keyword evidence="3" id="KW-0012">Acyltransferase</keyword>
<dbReference type="InterPro" id="IPR002656">
    <property type="entry name" value="Acyl_transf_3_dom"/>
</dbReference>
<feature type="transmembrane region" description="Helical" evidence="1">
    <location>
        <begin position="12"/>
        <end position="29"/>
    </location>
</feature>
<organism evidence="3 4">
    <name type="scientific">Hymenobacter aranciens</name>
    <dbReference type="NCBI Taxonomy" id="3063996"/>
    <lineage>
        <taxon>Bacteria</taxon>
        <taxon>Pseudomonadati</taxon>
        <taxon>Bacteroidota</taxon>
        <taxon>Cytophagia</taxon>
        <taxon>Cytophagales</taxon>
        <taxon>Hymenobacteraceae</taxon>
        <taxon>Hymenobacter</taxon>
    </lineage>
</organism>
<protein>
    <submittedName>
        <fullName evidence="3">Acyltransferase</fullName>
        <ecNumber evidence="3">2.3.-.-</ecNumber>
    </submittedName>
</protein>
<feature type="transmembrane region" description="Helical" evidence="1">
    <location>
        <begin position="283"/>
        <end position="303"/>
    </location>
</feature>
<gene>
    <name evidence="3" type="ORF">Q5H93_11760</name>
</gene>
<feature type="transmembrane region" description="Helical" evidence="1">
    <location>
        <begin position="250"/>
        <end position="271"/>
    </location>
</feature>
<feature type="transmembrane region" description="Helical" evidence="1">
    <location>
        <begin position="148"/>
        <end position="167"/>
    </location>
</feature>
<feature type="domain" description="Acyltransferase 3" evidence="2">
    <location>
        <begin position="10"/>
        <end position="327"/>
    </location>
</feature>
<keyword evidence="1" id="KW-0812">Transmembrane</keyword>
<evidence type="ECO:0000313" key="3">
    <source>
        <dbReference type="EMBL" id="MDO7875408.1"/>
    </source>
</evidence>
<dbReference type="GO" id="GO:0016746">
    <property type="term" value="F:acyltransferase activity"/>
    <property type="evidence" value="ECO:0007669"/>
    <property type="project" value="UniProtKB-KW"/>
</dbReference>
<sequence>MQHPARATNNFDAVRLVLAFIVVACHLGILTERPEYRPITAWLSSNFAVKGFFVLSGYLVSLSYGRSRSLADYAEKRARRIYPAYAVTILVSAVLGLLASTLPVGEYLASRATWKYLAANLTFLNFLQPTLPGAFANHPVTVLNGSLWTIKVELCLYACVPALAWALRKWGPYVTVALCLAAMQLWLLVLQLKLPISTQLMGELGRQFPAQLYFFGLGAAFAHARGWQPHLGKVLLGAAVLTGLGWNLPWARAVVEPVFFAALVLWAALRLPVQLPAGRWGDFSYGAYLLHFPLIQFLVFLGLFRGNAWLGAVVATGVVLAAAALMWHLVEKRWLKRTVNVEKTP</sequence>
<dbReference type="EMBL" id="JAUQSY010000007">
    <property type="protein sequence ID" value="MDO7875408.1"/>
    <property type="molecule type" value="Genomic_DNA"/>
</dbReference>
<keyword evidence="4" id="KW-1185">Reference proteome</keyword>
<comment type="caution">
    <text evidence="3">The sequence shown here is derived from an EMBL/GenBank/DDBJ whole genome shotgun (WGS) entry which is preliminary data.</text>
</comment>
<dbReference type="RefSeq" id="WP_305006718.1">
    <property type="nucleotide sequence ID" value="NZ_JAUQSY010000007.1"/>
</dbReference>
<keyword evidence="1" id="KW-1133">Transmembrane helix</keyword>
<accession>A0ABT9BCM9</accession>
<proteinExistence type="predicted"/>
<dbReference type="Proteomes" id="UP001176429">
    <property type="component" value="Unassembled WGS sequence"/>
</dbReference>
<feature type="transmembrane region" description="Helical" evidence="1">
    <location>
        <begin position="173"/>
        <end position="192"/>
    </location>
</feature>
<evidence type="ECO:0000259" key="2">
    <source>
        <dbReference type="Pfam" id="PF01757"/>
    </source>
</evidence>
<feature type="transmembrane region" description="Helical" evidence="1">
    <location>
        <begin position="309"/>
        <end position="330"/>
    </location>
</feature>
<keyword evidence="3" id="KW-0808">Transferase</keyword>
<evidence type="ECO:0000256" key="1">
    <source>
        <dbReference type="SAM" id="Phobius"/>
    </source>
</evidence>
<dbReference type="InterPro" id="IPR050879">
    <property type="entry name" value="Acyltransferase_3"/>
</dbReference>
<keyword evidence="1" id="KW-0472">Membrane</keyword>
<dbReference type="PANTHER" id="PTHR23028:SF53">
    <property type="entry name" value="ACYL_TRANSF_3 DOMAIN-CONTAINING PROTEIN"/>
    <property type="match status" value="1"/>
</dbReference>
<evidence type="ECO:0000313" key="4">
    <source>
        <dbReference type="Proteomes" id="UP001176429"/>
    </source>
</evidence>
<feature type="transmembrane region" description="Helical" evidence="1">
    <location>
        <begin position="212"/>
        <end position="230"/>
    </location>
</feature>